<dbReference type="InterPro" id="IPR041373">
    <property type="entry name" value="RT_RNaseH"/>
</dbReference>
<comment type="similarity">
    <text evidence="1">Belongs to the SNAPIN family.</text>
</comment>
<keyword evidence="5" id="KW-0255">Endonuclease</keyword>
<evidence type="ECO:0000313" key="12">
    <source>
        <dbReference type="EMBL" id="GBG64332.1"/>
    </source>
</evidence>
<dbReference type="GO" id="GO:0032418">
    <property type="term" value="P:lysosome localization"/>
    <property type="evidence" value="ECO:0007669"/>
    <property type="project" value="TreeGrafter"/>
</dbReference>
<evidence type="ECO:0000256" key="9">
    <source>
        <dbReference type="ARBA" id="ARBA00033330"/>
    </source>
</evidence>
<proteinExistence type="inferred from homology"/>
<comment type="caution">
    <text evidence="12">The sequence shown here is derived from an EMBL/GenBank/DDBJ whole genome shotgun (WGS) entry which is preliminary data.</text>
</comment>
<dbReference type="GO" id="GO:0031083">
    <property type="term" value="C:BLOC-1 complex"/>
    <property type="evidence" value="ECO:0007669"/>
    <property type="project" value="InterPro"/>
</dbReference>
<accession>A0A388K2P8</accession>
<dbReference type="PANTHER" id="PTHR31305:SF2">
    <property type="entry name" value="SNARE-ASSOCIATED PROTEIN SNAPIN"/>
    <property type="match status" value="1"/>
</dbReference>
<dbReference type="Pfam" id="PF17917">
    <property type="entry name" value="RT_RNaseH"/>
    <property type="match status" value="1"/>
</dbReference>
<evidence type="ECO:0000256" key="7">
    <source>
        <dbReference type="ARBA" id="ARBA00022918"/>
    </source>
</evidence>
<feature type="compositionally biased region" description="Polar residues" evidence="10">
    <location>
        <begin position="1442"/>
        <end position="1455"/>
    </location>
</feature>
<evidence type="ECO:0000256" key="2">
    <source>
        <dbReference type="ARBA" id="ARBA00022679"/>
    </source>
</evidence>
<feature type="region of interest" description="Disordered" evidence="10">
    <location>
        <begin position="1541"/>
        <end position="1562"/>
    </location>
</feature>
<evidence type="ECO:0000259" key="11">
    <source>
        <dbReference type="Pfam" id="PF17917"/>
    </source>
</evidence>
<evidence type="ECO:0000313" key="13">
    <source>
        <dbReference type="Proteomes" id="UP000265515"/>
    </source>
</evidence>
<dbReference type="GO" id="GO:0007040">
    <property type="term" value="P:lysosome organization"/>
    <property type="evidence" value="ECO:0007669"/>
    <property type="project" value="TreeGrafter"/>
</dbReference>
<dbReference type="Gramene" id="GBG64332">
    <property type="protein sequence ID" value="GBG64332"/>
    <property type="gene ID" value="CBR_g41533"/>
</dbReference>
<evidence type="ECO:0000256" key="6">
    <source>
        <dbReference type="ARBA" id="ARBA00022801"/>
    </source>
</evidence>
<dbReference type="OrthoDB" id="5399166at2759"/>
<protein>
    <recommendedName>
        <fullName evidence="9">Biogenesis of lysosome-related organelles complex 1 subunit 7</fullName>
    </recommendedName>
</protein>
<keyword evidence="3" id="KW-0548">Nucleotidyltransferase</keyword>
<feature type="compositionally biased region" description="Low complexity" evidence="10">
    <location>
        <begin position="1174"/>
        <end position="1184"/>
    </location>
</feature>
<evidence type="ECO:0000256" key="1">
    <source>
        <dbReference type="ARBA" id="ARBA00006111"/>
    </source>
</evidence>
<feature type="compositionally biased region" description="Polar residues" evidence="10">
    <location>
        <begin position="1193"/>
        <end position="1209"/>
    </location>
</feature>
<dbReference type="InterPro" id="IPR036397">
    <property type="entry name" value="RNaseH_sf"/>
</dbReference>
<gene>
    <name evidence="12" type="ORF">CBR_g41533</name>
</gene>
<dbReference type="GO" id="GO:0016787">
    <property type="term" value="F:hydrolase activity"/>
    <property type="evidence" value="ECO:0007669"/>
    <property type="project" value="UniProtKB-KW"/>
</dbReference>
<feature type="region of interest" description="Disordered" evidence="10">
    <location>
        <begin position="1242"/>
        <end position="1290"/>
    </location>
</feature>
<feature type="region of interest" description="Disordered" evidence="10">
    <location>
        <begin position="1433"/>
        <end position="1524"/>
    </location>
</feature>
<keyword evidence="7" id="KW-0695">RNA-directed DNA polymerase</keyword>
<dbReference type="Gene3D" id="3.30.420.10">
    <property type="entry name" value="Ribonuclease H-like superfamily/Ribonuclease H"/>
    <property type="match status" value="1"/>
</dbReference>
<feature type="region of interest" description="Disordered" evidence="10">
    <location>
        <begin position="1"/>
        <end position="99"/>
    </location>
</feature>
<feature type="compositionally biased region" description="Polar residues" evidence="10">
    <location>
        <begin position="159"/>
        <end position="169"/>
    </location>
</feature>
<dbReference type="InterPro" id="IPR017246">
    <property type="entry name" value="Snapin"/>
</dbReference>
<feature type="region of interest" description="Disordered" evidence="10">
    <location>
        <begin position="1170"/>
        <end position="1217"/>
    </location>
</feature>
<evidence type="ECO:0000256" key="5">
    <source>
        <dbReference type="ARBA" id="ARBA00022759"/>
    </source>
</evidence>
<keyword evidence="8" id="KW-0175">Coiled coil</keyword>
<reference evidence="12 13" key="1">
    <citation type="journal article" date="2018" name="Cell">
        <title>The Chara Genome: Secondary Complexity and Implications for Plant Terrestrialization.</title>
        <authorList>
            <person name="Nishiyama T."/>
            <person name="Sakayama H."/>
            <person name="Vries J.D."/>
            <person name="Buschmann H."/>
            <person name="Saint-Marcoux D."/>
            <person name="Ullrich K.K."/>
            <person name="Haas F.B."/>
            <person name="Vanderstraeten L."/>
            <person name="Becker D."/>
            <person name="Lang D."/>
            <person name="Vosolsobe S."/>
            <person name="Rombauts S."/>
            <person name="Wilhelmsson P.K.I."/>
            <person name="Janitza P."/>
            <person name="Kern R."/>
            <person name="Heyl A."/>
            <person name="Rumpler F."/>
            <person name="Villalobos L.I.A.C."/>
            <person name="Clay J.M."/>
            <person name="Skokan R."/>
            <person name="Toyoda A."/>
            <person name="Suzuki Y."/>
            <person name="Kagoshima H."/>
            <person name="Schijlen E."/>
            <person name="Tajeshwar N."/>
            <person name="Catarino B."/>
            <person name="Hetherington A.J."/>
            <person name="Saltykova A."/>
            <person name="Bonnot C."/>
            <person name="Breuninger H."/>
            <person name="Symeonidi A."/>
            <person name="Radhakrishnan G.V."/>
            <person name="Van Nieuwerburgh F."/>
            <person name="Deforce D."/>
            <person name="Chang C."/>
            <person name="Karol K.G."/>
            <person name="Hedrich R."/>
            <person name="Ulvskov P."/>
            <person name="Glockner G."/>
            <person name="Delwiche C.F."/>
            <person name="Petrasek J."/>
            <person name="Van de Peer Y."/>
            <person name="Friml J."/>
            <person name="Beilby M."/>
            <person name="Dolan L."/>
            <person name="Kohara Y."/>
            <person name="Sugano S."/>
            <person name="Fujiyama A."/>
            <person name="Delaux P.-M."/>
            <person name="Quint M."/>
            <person name="TheiBen G."/>
            <person name="Hagemann M."/>
            <person name="Harholt J."/>
            <person name="Dunand C."/>
            <person name="Zachgo S."/>
            <person name="Langdale J."/>
            <person name="Maumus F."/>
            <person name="Straeten D.V.D."/>
            <person name="Gould S.B."/>
            <person name="Rensing S.A."/>
        </authorList>
    </citation>
    <scope>NUCLEOTIDE SEQUENCE [LARGE SCALE GENOMIC DNA]</scope>
    <source>
        <strain evidence="12 13">S276</strain>
    </source>
</reference>
<dbReference type="GO" id="GO:0099078">
    <property type="term" value="C:BORC complex"/>
    <property type="evidence" value="ECO:0007669"/>
    <property type="project" value="TreeGrafter"/>
</dbReference>
<feature type="domain" description="Reverse transcriptase RNase H-like" evidence="11">
    <location>
        <begin position="794"/>
        <end position="897"/>
    </location>
</feature>
<feature type="compositionally biased region" description="Low complexity" evidence="10">
    <location>
        <begin position="88"/>
        <end position="99"/>
    </location>
</feature>
<organism evidence="12 13">
    <name type="scientific">Chara braunii</name>
    <name type="common">Braun's stonewort</name>
    <dbReference type="NCBI Taxonomy" id="69332"/>
    <lineage>
        <taxon>Eukaryota</taxon>
        <taxon>Viridiplantae</taxon>
        <taxon>Streptophyta</taxon>
        <taxon>Charophyceae</taxon>
        <taxon>Charales</taxon>
        <taxon>Characeae</taxon>
        <taxon>Chara</taxon>
    </lineage>
</organism>
<keyword evidence="6" id="KW-0378">Hydrolase</keyword>
<dbReference type="InterPro" id="IPR043502">
    <property type="entry name" value="DNA/RNA_pol_sf"/>
</dbReference>
<dbReference type="GO" id="GO:0003964">
    <property type="term" value="F:RNA-directed DNA polymerase activity"/>
    <property type="evidence" value="ECO:0007669"/>
    <property type="project" value="UniProtKB-KW"/>
</dbReference>
<dbReference type="CDD" id="cd09274">
    <property type="entry name" value="RNase_HI_RT_Ty3"/>
    <property type="match status" value="1"/>
</dbReference>
<evidence type="ECO:0000256" key="10">
    <source>
        <dbReference type="SAM" id="MobiDB-lite"/>
    </source>
</evidence>
<dbReference type="EMBL" id="BFEA01000049">
    <property type="protein sequence ID" value="GBG64332.1"/>
    <property type="molecule type" value="Genomic_DNA"/>
</dbReference>
<dbReference type="InterPro" id="IPR028119">
    <property type="entry name" value="Snapin/Pallidin/Snn1"/>
</dbReference>
<keyword evidence="2" id="KW-0808">Transferase</keyword>
<evidence type="ECO:0000256" key="4">
    <source>
        <dbReference type="ARBA" id="ARBA00022722"/>
    </source>
</evidence>
<feature type="region of interest" description="Disordered" evidence="10">
    <location>
        <begin position="1583"/>
        <end position="1627"/>
    </location>
</feature>
<dbReference type="GO" id="GO:0003676">
    <property type="term" value="F:nucleic acid binding"/>
    <property type="evidence" value="ECO:0007669"/>
    <property type="project" value="InterPro"/>
</dbReference>
<dbReference type="GO" id="GO:0000149">
    <property type="term" value="F:SNARE binding"/>
    <property type="evidence" value="ECO:0007669"/>
    <property type="project" value="TreeGrafter"/>
</dbReference>
<evidence type="ECO:0000256" key="3">
    <source>
        <dbReference type="ARBA" id="ARBA00022695"/>
    </source>
</evidence>
<keyword evidence="4" id="KW-0540">Nuclease</keyword>
<dbReference type="GO" id="GO:0006886">
    <property type="term" value="P:intracellular protein transport"/>
    <property type="evidence" value="ECO:0007669"/>
    <property type="project" value="InterPro"/>
</dbReference>
<sequence length="1627" mass="176741">MAIRALTGVQQASSSSSSPSSSSSSSPGSLVCAPTLFSPTSSSITFSTPSPISPSAQPTDNTPPPPPLPGSSGVDQVAGVSRRLDFQSAGSGRSGSVAGIRAGEGALSSAIVPPGGTSSLHSSSSSYFSTTSGGVASTSAKLASIHLSPTSPPSVASARYQTTAGTSRPNCPHSGAGDGSAKATTREGGCDCESSTSSGRSTSASRSQTLGSALDAAHNLVGGRSGSSSLAMAEGLASLLGPIVREFDANAQSAMRSQERLTVNIGRLTAELDKLLEDTPIPHVSQHAAKLAGIRKRVVALTSTLRLIQARIGSMNSILNKKAVMDQRSGELDEAYQSRMLAWSTETKKRADDAAAAVKKKAEDVEQARLLAQPRETTPKFDGQEIFFDSTKTDPVPWFRKFELTLQLHNVQEHKHHAYLYSRSGVACRAWLDNLLSKYGVVANDLHTKISWDDLKAAWDKRFQVEPPKIKAMDKLMVFEQGTLPSSDWIAEYQRLTSVPDIQIGFKAIRHYFISRSCPTLSNALTRVEDTLTTMAELFDKAVQIIITNKEVKNLRSSATGPSRDQHRPRVAVVAAATPEERGEVSGTKEDDRWREKKISEWVANLSLGEDEEAQLYVPQEEREALALIEDPLERQTTEDEKKLEWKLKMMREKKRREEASRIAGEVERVRTGRQELQAQTEVFAKLDKMMGFLEILSEAWMEEHQARKGQEVTLQAMRSGFREFAGDVVGHVGAEVRRLRDGVDKFCAGAIKTAKVVASTEATTRPRKELVKLKFPDPYSGKKEENFDNWEANPSLPFVVTTSARQYGIGAVLQQDDDNGCRPVEFMLARMPSEKVATSTYERELYALRQALEHWKHYLRGRHFKVYSDHETLRWLKTQAKMTPKLTRWAAEIDQYDFELKPVKGKYNVVADALSRRSDYFGAIVYYLDIGSDLQEKVRQAYAHDPIYSDLLKKVKEAPETEPDYRLTEGQSGSAACPDPAAAAAAAAANGSAGNSRIVAVPSPDPAMAGPSGSFAYIDRKATRIPSKYDGKDDIESWISSMRSYFDVLGTPPSTQSSILGTNVEPVVRGFLETQAVQSGYKRIDMNKWLKATPTTTLEDLLIKQYVDPHAAAKARLKLDKLKHNKWTGTMHSLQQYVNKLFATPDLEMTAQSCLDVIKARLARRSVPRGGVSRHSFNSSSSSRTTAVGKASLTSTPIPMQQRATGSTPAHGHHRARSLDEVFSVGSHDDEFWTITMSDDEHADGRRAGDHQHAVQLEKKKRGPDKLLLNRSHGKGMSEQSKGRGEWSNGRTTAQYLNANADPPGQSGEGLTLSGSIGRYGSGTAKWPTGLDNPRVSAGGIGRGHESHPVMSNNVSMLQTRGLEKGGGISERSFSSGKNNEPLSRSVAEIRKPVWERGVRVVRGIQRLRESIAADGDSLGLGLGLEFQVGGDEGHRRARASTPSGRSGNSSLQTIARDRGPPPMSTAKGSITQAASAADYSADGEITLDEDPGGPGMESMAGSTRGGKAAEIQPVATRRNESTNYIGSEMVRESHAWRGADRRLDNRGPTGVVVGRDPGSNRWGELRRDSAESPGTLEINRSGAREFGDTYPIRHGSNSFQGGPESGLHRGAEMWSDKDGGIGVDI</sequence>
<feature type="region of interest" description="Disordered" evidence="10">
    <location>
        <begin position="146"/>
        <end position="210"/>
    </location>
</feature>
<feature type="compositionally biased region" description="Basic and acidic residues" evidence="10">
    <location>
        <begin position="1608"/>
        <end position="1621"/>
    </location>
</feature>
<evidence type="ECO:0000256" key="8">
    <source>
        <dbReference type="ARBA" id="ARBA00023054"/>
    </source>
</evidence>
<dbReference type="SUPFAM" id="SSF56672">
    <property type="entry name" value="DNA/RNA polymerases"/>
    <property type="match status" value="1"/>
</dbReference>
<dbReference type="Pfam" id="PF14712">
    <property type="entry name" value="Snapin_Pallidin"/>
    <property type="match status" value="1"/>
</dbReference>
<dbReference type="GO" id="GO:0008333">
    <property type="term" value="P:endosome to lysosome transport"/>
    <property type="evidence" value="ECO:0007669"/>
    <property type="project" value="TreeGrafter"/>
</dbReference>
<feature type="compositionally biased region" description="Basic and acidic residues" evidence="10">
    <location>
        <begin position="1242"/>
        <end position="1259"/>
    </location>
</feature>
<keyword evidence="13" id="KW-1185">Reference proteome</keyword>
<feature type="compositionally biased region" description="Low complexity" evidence="10">
    <location>
        <begin position="194"/>
        <end position="207"/>
    </location>
</feature>
<feature type="compositionally biased region" description="Low complexity" evidence="10">
    <location>
        <begin position="13"/>
        <end position="55"/>
    </location>
</feature>
<name>A0A388K2P8_CHABU</name>
<dbReference type="GO" id="GO:0004519">
    <property type="term" value="F:endonuclease activity"/>
    <property type="evidence" value="ECO:0007669"/>
    <property type="project" value="UniProtKB-KW"/>
</dbReference>
<dbReference type="Proteomes" id="UP000265515">
    <property type="component" value="Unassembled WGS sequence"/>
</dbReference>
<dbReference type="PANTHER" id="PTHR31305">
    <property type="entry name" value="SNARE-ASSOCIATED PROTEIN SNAPIN"/>
    <property type="match status" value="1"/>
</dbReference>